<dbReference type="PANTHER" id="PTHR30572">
    <property type="entry name" value="MEMBRANE COMPONENT OF TRANSPORTER-RELATED"/>
    <property type="match status" value="1"/>
</dbReference>
<keyword evidence="5 7" id="KW-0472">Membrane</keyword>
<evidence type="ECO:0000313" key="9">
    <source>
        <dbReference type="EMBL" id="SFP98158.1"/>
    </source>
</evidence>
<dbReference type="InterPro" id="IPR050250">
    <property type="entry name" value="Macrolide_Exporter_MacB"/>
</dbReference>
<feature type="transmembrane region" description="Helical" evidence="7">
    <location>
        <begin position="278"/>
        <end position="301"/>
    </location>
</feature>
<evidence type="ECO:0000256" key="1">
    <source>
        <dbReference type="ARBA" id="ARBA00004651"/>
    </source>
</evidence>
<keyword evidence="2" id="KW-1003">Cell membrane</keyword>
<feature type="domain" description="ABC3 transporter permease C-terminal" evidence="8">
    <location>
        <begin position="735"/>
        <end position="846"/>
    </location>
</feature>
<gene>
    <name evidence="9" type="ORF">SAMN04487928_11424</name>
</gene>
<dbReference type="Pfam" id="PF02687">
    <property type="entry name" value="FtsX"/>
    <property type="match status" value="2"/>
</dbReference>
<comment type="similarity">
    <text evidence="6">Belongs to the ABC-4 integral membrane protein family.</text>
</comment>
<feature type="transmembrane region" description="Helical" evidence="7">
    <location>
        <begin position="786"/>
        <end position="808"/>
    </location>
</feature>
<evidence type="ECO:0000256" key="4">
    <source>
        <dbReference type="ARBA" id="ARBA00022989"/>
    </source>
</evidence>
<keyword evidence="3 7" id="KW-0812">Transmembrane</keyword>
<evidence type="ECO:0000256" key="7">
    <source>
        <dbReference type="SAM" id="Phobius"/>
    </source>
</evidence>
<feature type="transmembrane region" description="Helical" evidence="7">
    <location>
        <begin position="329"/>
        <end position="350"/>
    </location>
</feature>
<evidence type="ECO:0000313" key="10">
    <source>
        <dbReference type="Proteomes" id="UP000182624"/>
    </source>
</evidence>
<feature type="transmembrane region" description="Helical" evidence="7">
    <location>
        <begin position="731"/>
        <end position="757"/>
    </location>
</feature>
<dbReference type="GO" id="GO:0005886">
    <property type="term" value="C:plasma membrane"/>
    <property type="evidence" value="ECO:0007669"/>
    <property type="project" value="UniProtKB-SubCell"/>
</dbReference>
<feature type="transmembrane region" description="Helical" evidence="7">
    <location>
        <begin position="385"/>
        <end position="405"/>
    </location>
</feature>
<proteinExistence type="inferred from homology"/>
<keyword evidence="10" id="KW-1185">Reference proteome</keyword>
<dbReference type="PANTHER" id="PTHR30572:SF4">
    <property type="entry name" value="ABC TRANSPORTER PERMEASE YTRF"/>
    <property type="match status" value="1"/>
</dbReference>
<reference evidence="10" key="1">
    <citation type="submission" date="2016-10" db="EMBL/GenBank/DDBJ databases">
        <authorList>
            <person name="Varghese N."/>
            <person name="Submissions S."/>
        </authorList>
    </citation>
    <scope>NUCLEOTIDE SEQUENCE [LARGE SCALE GENOMIC DNA]</scope>
    <source>
        <strain evidence="10">P18</strain>
    </source>
</reference>
<evidence type="ECO:0000256" key="5">
    <source>
        <dbReference type="ARBA" id="ARBA00023136"/>
    </source>
</evidence>
<evidence type="ECO:0000256" key="3">
    <source>
        <dbReference type="ARBA" id="ARBA00022692"/>
    </source>
</evidence>
<feature type="transmembrane region" description="Helical" evidence="7">
    <location>
        <begin position="820"/>
        <end position="840"/>
    </location>
</feature>
<sequence length="859" mass="96207">MNIVSKLTLKHLLGNRKRTIVTVLGIATSTALISAIILGVFSFFKFFGTIAVRSDGNVHAEFDEVSYEQFSSLSQDKRIAIAGVCEMEKEQSGIRLINDKEYRFRVGNIQHADENYLSMAVVTDYEGTLPKNSSEIAVEEQFLIDNGLENLKIGDSLTFEQGYRYINDELEGFLYLGGNYRSNERFETLSTETCTVTAILHGNMPTKDWDILRGLDSDFYPDTEKAQVFIQLKKCNTTAIKQLKSIVSDYGIKKYNLNTEYLLSVFSFEGSAGTYRSFFVMMGIALAIVIATSVILIFNSIGMSLTERMRYLGMLASVGATARQKRFSIYYEGLVLGFVGIPLGLLLGYIGTKITLDILGEKIIESDMLFAAKGMSGGIPIVCDISVLAAIVFFAAITIMISTFVPAIRAAKVMPIDALRQNNVIKVKARKLKVNPLIRRIFGYEGELAYKNIKRNGVKGKVITVTIAVSVILFLVINFFCKSIERANKFEFQIPYQIVASCSLSEADKLRSALKDMEGVEDVYSVSMIQFLFKKGPDSKTELANTEIADPKFLLPEFSKLELVGMFVLAIDDQEFDKILADNGLERDDYYQDTVKGVLLNDYFHEKKPSEVFNDEILGQSVHYDKTQGYPPAVEIQAFVKYDADNKVYDLVPKTNIAVYVPASMYFSNAKEVLPEEKLVVDLGVETTDHREVYDRIYQMFEGEGYHNYYCSDLTDTAMVMDTVTLMLKTAMYGFTALLTLIAIANIVNTISTGVLLRRKEFAMYKSVGLSSGGFKKMIRLETMLYGIKALMFGIPASIVLSLLMYNVFESNLFTFDLDWLMYMIVIAAVFGILGISMALSVNKIKDDNIIEALKEDSV</sequence>
<feature type="domain" description="ABC3 transporter permease C-terminal" evidence="8">
    <location>
        <begin position="284"/>
        <end position="413"/>
    </location>
</feature>
<keyword evidence="4 7" id="KW-1133">Transmembrane helix</keyword>
<dbReference type="OrthoDB" id="9793166at2"/>
<comment type="subcellular location">
    <subcellularLocation>
        <location evidence="1">Cell membrane</location>
        <topology evidence="1">Multi-pass membrane protein</topology>
    </subcellularLocation>
</comment>
<evidence type="ECO:0000256" key="2">
    <source>
        <dbReference type="ARBA" id="ARBA00022475"/>
    </source>
</evidence>
<dbReference type="Proteomes" id="UP000182624">
    <property type="component" value="Unassembled WGS sequence"/>
</dbReference>
<dbReference type="InterPro" id="IPR003838">
    <property type="entry name" value="ABC3_permease_C"/>
</dbReference>
<dbReference type="EMBL" id="FOXO01000014">
    <property type="protein sequence ID" value="SFP98158.1"/>
    <property type="molecule type" value="Genomic_DNA"/>
</dbReference>
<dbReference type="AlphaFoldDB" id="A0A1I5USK9"/>
<accession>A0A1I5USK9</accession>
<feature type="transmembrane region" description="Helical" evidence="7">
    <location>
        <begin position="20"/>
        <end position="44"/>
    </location>
</feature>
<feature type="transmembrane region" description="Helical" evidence="7">
    <location>
        <begin position="462"/>
        <end position="480"/>
    </location>
</feature>
<organism evidence="9 10">
    <name type="scientific">Butyrivibrio proteoclasticus</name>
    <dbReference type="NCBI Taxonomy" id="43305"/>
    <lineage>
        <taxon>Bacteria</taxon>
        <taxon>Bacillati</taxon>
        <taxon>Bacillota</taxon>
        <taxon>Clostridia</taxon>
        <taxon>Lachnospirales</taxon>
        <taxon>Lachnospiraceae</taxon>
        <taxon>Butyrivibrio</taxon>
    </lineage>
</organism>
<evidence type="ECO:0000259" key="8">
    <source>
        <dbReference type="Pfam" id="PF02687"/>
    </source>
</evidence>
<protein>
    <submittedName>
        <fullName evidence="9">Putative ABC transport system permease protein</fullName>
    </submittedName>
</protein>
<dbReference type="GO" id="GO:0022857">
    <property type="term" value="F:transmembrane transporter activity"/>
    <property type="evidence" value="ECO:0007669"/>
    <property type="project" value="TreeGrafter"/>
</dbReference>
<name>A0A1I5USK9_9FIRM</name>
<evidence type="ECO:0000256" key="6">
    <source>
        <dbReference type="ARBA" id="ARBA00038076"/>
    </source>
</evidence>
<dbReference type="RefSeq" id="WP_074888103.1">
    <property type="nucleotide sequence ID" value="NZ_FOXO01000014.1"/>
</dbReference>